<keyword evidence="1" id="KW-0812">Transmembrane</keyword>
<name>G0ULA3_TRYCI</name>
<proteinExistence type="predicted"/>
<dbReference type="EMBL" id="HE575317">
    <property type="protein sequence ID" value="CCC90158.1"/>
    <property type="molecule type" value="Genomic_DNA"/>
</dbReference>
<feature type="transmembrane region" description="Helical" evidence="1">
    <location>
        <begin position="84"/>
        <end position="104"/>
    </location>
</feature>
<feature type="transmembrane region" description="Helical" evidence="1">
    <location>
        <begin position="45"/>
        <end position="64"/>
    </location>
</feature>
<gene>
    <name evidence="2" type="ORF">TCIL3000_4_2490</name>
</gene>
<organism evidence="2">
    <name type="scientific">Trypanosoma congolense (strain IL3000)</name>
    <dbReference type="NCBI Taxonomy" id="1068625"/>
    <lineage>
        <taxon>Eukaryota</taxon>
        <taxon>Discoba</taxon>
        <taxon>Euglenozoa</taxon>
        <taxon>Kinetoplastea</taxon>
        <taxon>Metakinetoplastina</taxon>
        <taxon>Trypanosomatida</taxon>
        <taxon>Trypanosomatidae</taxon>
        <taxon>Trypanosoma</taxon>
        <taxon>Nannomonas</taxon>
    </lineage>
</organism>
<evidence type="ECO:0000256" key="1">
    <source>
        <dbReference type="SAM" id="Phobius"/>
    </source>
</evidence>
<protein>
    <recommendedName>
        <fullName evidence="3">Transmembrane protein</fullName>
    </recommendedName>
</protein>
<dbReference type="AlphaFoldDB" id="G0ULA3"/>
<reference evidence="2" key="1">
    <citation type="journal article" date="2012" name="Proc. Natl. Acad. Sci. U.S.A.">
        <title>Antigenic diversity is generated by distinct evolutionary mechanisms in African trypanosome species.</title>
        <authorList>
            <person name="Jackson A.P."/>
            <person name="Berry A."/>
            <person name="Aslett M."/>
            <person name="Allison H.C."/>
            <person name="Burton P."/>
            <person name="Vavrova-Anderson J."/>
            <person name="Brown R."/>
            <person name="Browne H."/>
            <person name="Corton N."/>
            <person name="Hauser H."/>
            <person name="Gamble J."/>
            <person name="Gilderthorp R."/>
            <person name="Marcello L."/>
            <person name="McQuillan J."/>
            <person name="Otto T.D."/>
            <person name="Quail M.A."/>
            <person name="Sanders M.J."/>
            <person name="van Tonder A."/>
            <person name="Ginger M.L."/>
            <person name="Field M.C."/>
            <person name="Barry J.D."/>
            <person name="Hertz-Fowler C."/>
            <person name="Berriman M."/>
        </authorList>
    </citation>
    <scope>NUCLEOTIDE SEQUENCE</scope>
    <source>
        <strain evidence="2">IL3000</strain>
    </source>
</reference>
<keyword evidence="1" id="KW-1133">Transmembrane helix</keyword>
<evidence type="ECO:0008006" key="3">
    <source>
        <dbReference type="Google" id="ProtNLM"/>
    </source>
</evidence>
<sequence>MLLLMSSDGRRCHVGNRRASSWHILLRESRHSCTFSFFFFKEKEILFFLSFFPFVLFLGLFLFVPFTNACTAFVSETKQKKSLFLYFYFTLLLLFVSSLSLAAAGRPWQCTLSEVVHHTMNDADSETRKVLCVGDEARFFLSFARD</sequence>
<evidence type="ECO:0000313" key="2">
    <source>
        <dbReference type="EMBL" id="CCC90158.1"/>
    </source>
</evidence>
<keyword evidence="1" id="KW-0472">Membrane</keyword>
<accession>G0ULA3</accession>